<keyword evidence="1" id="KW-0472">Membrane</keyword>
<organism evidence="2 3">
    <name type="scientific">Prorocentrum cordatum</name>
    <dbReference type="NCBI Taxonomy" id="2364126"/>
    <lineage>
        <taxon>Eukaryota</taxon>
        <taxon>Sar</taxon>
        <taxon>Alveolata</taxon>
        <taxon>Dinophyceae</taxon>
        <taxon>Prorocentrales</taxon>
        <taxon>Prorocentraceae</taxon>
        <taxon>Prorocentrum</taxon>
    </lineage>
</organism>
<keyword evidence="1" id="KW-0812">Transmembrane</keyword>
<proteinExistence type="predicted"/>
<evidence type="ECO:0000313" key="2">
    <source>
        <dbReference type="EMBL" id="CAK0847825.1"/>
    </source>
</evidence>
<gene>
    <name evidence="2" type="ORF">PCOR1329_LOCUS40926</name>
</gene>
<accession>A0ABN9TP13</accession>
<sequence length="157" mass="17093">MMEEQQQRQQQTQGYNIAFVGSVGITEIPPHSIQTYLIDEEVLQAGVRSAKMFAEESEDDVSVEFAVPARRALDGEPSEWRSGIAEAVSLFRPAAWAALAVDVVAAATLPLLAGMAASMLLRERRMWRDCDTARSHVPAAMRVADDRGLALLVPGSP</sequence>
<reference evidence="2" key="1">
    <citation type="submission" date="2023-10" db="EMBL/GenBank/DDBJ databases">
        <authorList>
            <person name="Chen Y."/>
            <person name="Shah S."/>
            <person name="Dougan E. K."/>
            <person name="Thang M."/>
            <person name="Chan C."/>
        </authorList>
    </citation>
    <scope>NUCLEOTIDE SEQUENCE [LARGE SCALE GENOMIC DNA]</scope>
</reference>
<feature type="transmembrane region" description="Helical" evidence="1">
    <location>
        <begin position="96"/>
        <end position="121"/>
    </location>
</feature>
<name>A0ABN9TP13_9DINO</name>
<evidence type="ECO:0000256" key="1">
    <source>
        <dbReference type="SAM" id="Phobius"/>
    </source>
</evidence>
<protein>
    <submittedName>
        <fullName evidence="2">Uncharacterized protein</fullName>
    </submittedName>
</protein>
<keyword evidence="3" id="KW-1185">Reference proteome</keyword>
<evidence type="ECO:0000313" key="3">
    <source>
        <dbReference type="Proteomes" id="UP001189429"/>
    </source>
</evidence>
<keyword evidence="1" id="KW-1133">Transmembrane helix</keyword>
<comment type="caution">
    <text evidence="2">The sequence shown here is derived from an EMBL/GenBank/DDBJ whole genome shotgun (WGS) entry which is preliminary data.</text>
</comment>
<dbReference type="EMBL" id="CAUYUJ010014933">
    <property type="protein sequence ID" value="CAK0847825.1"/>
    <property type="molecule type" value="Genomic_DNA"/>
</dbReference>
<dbReference type="Proteomes" id="UP001189429">
    <property type="component" value="Unassembled WGS sequence"/>
</dbReference>